<feature type="domain" description="TRAF1-6 MATH" evidence="1">
    <location>
        <begin position="275"/>
        <end position="379"/>
    </location>
</feature>
<dbReference type="Gene3D" id="3.30.40.10">
    <property type="entry name" value="Zinc/RING finger domain, C3HC4 (zinc finger)"/>
    <property type="match status" value="1"/>
</dbReference>
<reference evidence="2" key="1">
    <citation type="journal article" date="2020" name="Cell">
        <title>Large-Scale Comparative Analyses of Tick Genomes Elucidate Their Genetic Diversity and Vector Capacities.</title>
        <authorList>
            <consortium name="Tick Genome and Microbiome Consortium (TIGMIC)"/>
            <person name="Jia N."/>
            <person name="Wang J."/>
            <person name="Shi W."/>
            <person name="Du L."/>
            <person name="Sun Y."/>
            <person name="Zhan W."/>
            <person name="Jiang J.F."/>
            <person name="Wang Q."/>
            <person name="Zhang B."/>
            <person name="Ji P."/>
            <person name="Bell-Sakyi L."/>
            <person name="Cui X.M."/>
            <person name="Yuan T.T."/>
            <person name="Jiang B.G."/>
            <person name="Yang W.F."/>
            <person name="Lam T.T."/>
            <person name="Chang Q.C."/>
            <person name="Ding S.J."/>
            <person name="Wang X.J."/>
            <person name="Zhu J.G."/>
            <person name="Ruan X.D."/>
            <person name="Zhao L."/>
            <person name="Wei J.T."/>
            <person name="Ye R.Z."/>
            <person name="Que T.C."/>
            <person name="Du C.H."/>
            <person name="Zhou Y.H."/>
            <person name="Cheng J.X."/>
            <person name="Dai P.F."/>
            <person name="Guo W.B."/>
            <person name="Han X.H."/>
            <person name="Huang E.J."/>
            <person name="Li L.F."/>
            <person name="Wei W."/>
            <person name="Gao Y.C."/>
            <person name="Liu J.Z."/>
            <person name="Shao H.Z."/>
            <person name="Wang X."/>
            <person name="Wang C.C."/>
            <person name="Yang T.C."/>
            <person name="Huo Q.B."/>
            <person name="Li W."/>
            <person name="Chen H.Y."/>
            <person name="Chen S.E."/>
            <person name="Zhou L.G."/>
            <person name="Ni X.B."/>
            <person name="Tian J.H."/>
            <person name="Sheng Y."/>
            <person name="Liu T."/>
            <person name="Pan Y.S."/>
            <person name="Xia L.Y."/>
            <person name="Li J."/>
            <person name="Zhao F."/>
            <person name="Cao W.C."/>
        </authorList>
    </citation>
    <scope>NUCLEOTIDE SEQUENCE</scope>
    <source>
        <strain evidence="2">Rmic-2018</strain>
    </source>
</reference>
<dbReference type="InterPro" id="IPR013083">
    <property type="entry name" value="Znf_RING/FYVE/PHD"/>
</dbReference>
<dbReference type="Proteomes" id="UP000821866">
    <property type="component" value="Chromosome 11"/>
</dbReference>
<dbReference type="Gene3D" id="2.60.210.10">
    <property type="entry name" value="Apoptosis, Tumor Necrosis Factor Receptor Associated Protein 2, Chain A"/>
    <property type="match status" value="1"/>
</dbReference>
<keyword evidence="3" id="KW-1185">Reference proteome</keyword>
<reference evidence="2" key="2">
    <citation type="submission" date="2021-09" db="EMBL/GenBank/DDBJ databases">
        <authorList>
            <person name="Jia N."/>
            <person name="Wang J."/>
            <person name="Shi W."/>
            <person name="Du L."/>
            <person name="Sun Y."/>
            <person name="Zhan W."/>
            <person name="Jiang J."/>
            <person name="Wang Q."/>
            <person name="Zhang B."/>
            <person name="Ji P."/>
            <person name="Sakyi L.B."/>
            <person name="Cui X."/>
            <person name="Yuan T."/>
            <person name="Jiang B."/>
            <person name="Yang W."/>
            <person name="Lam T.T.-Y."/>
            <person name="Chang Q."/>
            <person name="Ding S."/>
            <person name="Wang X."/>
            <person name="Zhu J."/>
            <person name="Ruan X."/>
            <person name="Zhao L."/>
            <person name="Wei J."/>
            <person name="Que T."/>
            <person name="Du C."/>
            <person name="Cheng J."/>
            <person name="Dai P."/>
            <person name="Han X."/>
            <person name="Huang E."/>
            <person name="Gao Y."/>
            <person name="Liu J."/>
            <person name="Shao H."/>
            <person name="Ye R."/>
            <person name="Li L."/>
            <person name="Wei W."/>
            <person name="Wang X."/>
            <person name="Wang C."/>
            <person name="Huo Q."/>
            <person name="Li W."/>
            <person name="Guo W."/>
            <person name="Chen H."/>
            <person name="Chen S."/>
            <person name="Zhou L."/>
            <person name="Zhou L."/>
            <person name="Ni X."/>
            <person name="Tian J."/>
            <person name="Zhou Y."/>
            <person name="Sheng Y."/>
            <person name="Liu T."/>
            <person name="Pan Y."/>
            <person name="Xia L."/>
            <person name="Li J."/>
            <person name="Zhao F."/>
            <person name="Cao W."/>
        </authorList>
    </citation>
    <scope>NUCLEOTIDE SEQUENCE</scope>
    <source>
        <strain evidence="2">Rmic-2018</strain>
        <tissue evidence="2">Larvae</tissue>
    </source>
</reference>
<dbReference type="EMBL" id="JABSTU010000003">
    <property type="protein sequence ID" value="KAH8034920.1"/>
    <property type="molecule type" value="Genomic_DNA"/>
</dbReference>
<gene>
    <name evidence="2" type="ORF">HPB51_003207</name>
</gene>
<sequence length="399" mass="44248">MPFAEYVLTGFDGFLERRRVAFIEPLPATRVCSSCGLVPSQSALLPCGHVLCLICKGLTVKEVKCPLDGRVFADTQVVSLSFRQSDLEQLHVRCIAGGEHCSFAGKLSDLECHLVHCSQDEVKCCRCSQTLVRGVAVQHYQHCDRSIVSGRVVSEEGVKSMVGELGEIRTNLEKLRLRGEAEEKLDKHNVVNVANSLLERVASLEHELQRANTARDVCAIQTAGLVPISSGPFRAASKPDAFIILRTFADVPVMHDKAKSTTYEVVIPLEVCVLAGYSFKLECKLAKDQRDEVHLWFVLSICSGPWDSLLEWPFVKKVTVVLTHPRFPKADVRLPMRMEDYGAVKKPTSGTYNMGCCTEKVSWMAIELNGFIDNKNLYAKCGISVVRVPSEKRNIPLLA</sequence>
<evidence type="ECO:0000313" key="3">
    <source>
        <dbReference type="Proteomes" id="UP000821866"/>
    </source>
</evidence>
<accession>A0A9J6ELH9</accession>
<comment type="caution">
    <text evidence="2">The sequence shown here is derived from an EMBL/GenBank/DDBJ whole genome shotgun (WGS) entry which is preliminary data.</text>
</comment>
<dbReference type="InterPro" id="IPR049342">
    <property type="entry name" value="TRAF1-6_MATH_dom"/>
</dbReference>
<dbReference type="VEuPathDB" id="VectorBase:LOC119181104"/>
<organism evidence="2 3">
    <name type="scientific">Rhipicephalus microplus</name>
    <name type="common">Cattle tick</name>
    <name type="synonym">Boophilus microplus</name>
    <dbReference type="NCBI Taxonomy" id="6941"/>
    <lineage>
        <taxon>Eukaryota</taxon>
        <taxon>Metazoa</taxon>
        <taxon>Ecdysozoa</taxon>
        <taxon>Arthropoda</taxon>
        <taxon>Chelicerata</taxon>
        <taxon>Arachnida</taxon>
        <taxon>Acari</taxon>
        <taxon>Parasitiformes</taxon>
        <taxon>Ixodida</taxon>
        <taxon>Ixodoidea</taxon>
        <taxon>Ixodidae</taxon>
        <taxon>Rhipicephalinae</taxon>
        <taxon>Rhipicephalus</taxon>
        <taxon>Boophilus</taxon>
    </lineage>
</organism>
<dbReference type="InterPro" id="IPR008974">
    <property type="entry name" value="TRAF-like"/>
</dbReference>
<proteinExistence type="predicted"/>
<dbReference type="AlphaFoldDB" id="A0A9J6ELH9"/>
<name>A0A9J6ELH9_RHIMP</name>
<protein>
    <recommendedName>
        <fullName evidence="1">TRAF1-6 MATH domain-containing protein</fullName>
    </recommendedName>
</protein>
<evidence type="ECO:0000313" key="2">
    <source>
        <dbReference type="EMBL" id="KAH8034920.1"/>
    </source>
</evidence>
<dbReference type="Pfam" id="PF21355">
    <property type="entry name" value="TRAF-mep_MATH"/>
    <property type="match status" value="1"/>
</dbReference>
<evidence type="ECO:0000259" key="1">
    <source>
        <dbReference type="Pfam" id="PF21355"/>
    </source>
</evidence>
<dbReference type="SUPFAM" id="SSF57850">
    <property type="entry name" value="RING/U-box"/>
    <property type="match status" value="1"/>
</dbReference>